<keyword evidence="4" id="KW-1185">Reference proteome</keyword>
<evidence type="ECO:0000259" key="2">
    <source>
        <dbReference type="Pfam" id="PF01593"/>
    </source>
</evidence>
<organism evidence="3 4">
    <name type="scientific">Stachybotrys chartarum (strain CBS 109288 / IBT 7711)</name>
    <name type="common">Toxic black mold</name>
    <name type="synonym">Stilbospora chartarum</name>
    <dbReference type="NCBI Taxonomy" id="1280523"/>
    <lineage>
        <taxon>Eukaryota</taxon>
        <taxon>Fungi</taxon>
        <taxon>Dikarya</taxon>
        <taxon>Ascomycota</taxon>
        <taxon>Pezizomycotina</taxon>
        <taxon>Sordariomycetes</taxon>
        <taxon>Hypocreomycetidae</taxon>
        <taxon>Hypocreales</taxon>
        <taxon>Stachybotryaceae</taxon>
        <taxon>Stachybotrys</taxon>
    </lineage>
</organism>
<dbReference type="OrthoDB" id="5977668at2759"/>
<keyword evidence="1" id="KW-0472">Membrane</keyword>
<dbReference type="InterPro" id="IPR002937">
    <property type="entry name" value="Amino_oxidase"/>
</dbReference>
<evidence type="ECO:0000313" key="4">
    <source>
        <dbReference type="Proteomes" id="UP000028045"/>
    </source>
</evidence>
<reference evidence="3 4" key="1">
    <citation type="journal article" date="2014" name="BMC Genomics">
        <title>Comparative genome sequencing reveals chemotype-specific gene clusters in the toxigenic black mold Stachybotrys.</title>
        <authorList>
            <person name="Semeiks J."/>
            <person name="Borek D."/>
            <person name="Otwinowski Z."/>
            <person name="Grishin N.V."/>
        </authorList>
    </citation>
    <scope>NUCLEOTIDE SEQUENCE [LARGE SCALE GENOMIC DNA]</scope>
    <source>
        <strain evidence="4">CBS 109288 / IBT 7711</strain>
    </source>
</reference>
<evidence type="ECO:0000256" key="1">
    <source>
        <dbReference type="SAM" id="Phobius"/>
    </source>
</evidence>
<evidence type="ECO:0000313" key="3">
    <source>
        <dbReference type="EMBL" id="KEY66916.1"/>
    </source>
</evidence>
<keyword evidence="1" id="KW-0812">Transmembrane</keyword>
<protein>
    <recommendedName>
        <fullName evidence="2">Amine oxidase domain-containing protein</fullName>
    </recommendedName>
</protein>
<dbReference type="InterPro" id="IPR050464">
    <property type="entry name" value="Zeta_carotene_desat/Oxidored"/>
</dbReference>
<dbReference type="Gene3D" id="3.50.50.60">
    <property type="entry name" value="FAD/NAD(P)-binding domain"/>
    <property type="match status" value="1"/>
</dbReference>
<dbReference type="PANTHER" id="PTHR42923">
    <property type="entry name" value="PROTOPORPHYRINOGEN OXIDASE"/>
    <property type="match status" value="1"/>
</dbReference>
<accession>A0A084ANN7</accession>
<dbReference type="HOGENOM" id="CLU_028123_1_0_1"/>
<feature type="domain" description="Amine oxidase" evidence="2">
    <location>
        <begin position="23"/>
        <end position="312"/>
    </location>
</feature>
<proteinExistence type="predicted"/>
<name>A0A084ANN7_STACB</name>
<keyword evidence="1" id="KW-1133">Transmembrane helix</keyword>
<sequence>MSMYASINGSSRKKVAIVGSGSAGIAALWALNRTYHDVYLYEAADRLGGQTNTVQWKTGKYTATVDAGFICMNAATSPNFTKFLNRLGVPLETTEISLAVSRDYGLFEWAAASWSTVFCQWKSLFSPRVWRMLFDIARFNQFALDVLIKDDNVHTQNDLSNGTGSKMETIGQYLEREDYSDGFRDDYLLPIMAALWSTSPSKSNLDFPAATLIRSLYAFASSPSRKVLTGSSWNYDMLSTTRSRRRWVTLKDGAQAYITAVMKGFPPNHLFLKTPVRYVTSIAGGRVMLQLENGRSEEYDHVILACHGDEALSIIKPSATAEERSILSCFQTSQTEAVLHSDASVMPRNRKAWSSWNYLATTSRPKKKIHVDQACLTYNLNTLQRIPRNPFGDVLLTLNPLYRPRPDQTRGRYFYSRSLFTPSAVRAQARLQDIQNQRGISYAGAWTKNGLHEDGFSSGLYAAQEYLGAKLPFEYTDPTYIRGKTPVLGLTDHLLRLIILIIQVFVIQLGTRLATFRWKRAPPLTNGVGKKHLNGKYM</sequence>
<dbReference type="EMBL" id="KL648638">
    <property type="protein sequence ID" value="KEY66916.1"/>
    <property type="molecule type" value="Genomic_DNA"/>
</dbReference>
<dbReference type="PANTHER" id="PTHR42923:SF17">
    <property type="entry name" value="AMINE OXIDASE DOMAIN-CONTAINING PROTEIN"/>
    <property type="match status" value="1"/>
</dbReference>
<dbReference type="InterPro" id="IPR036188">
    <property type="entry name" value="FAD/NAD-bd_sf"/>
</dbReference>
<dbReference type="Gene3D" id="1.10.3110.10">
    <property type="entry name" value="protoporphyrinogen ix oxidase, domain 3"/>
    <property type="match status" value="1"/>
</dbReference>
<dbReference type="AlphaFoldDB" id="A0A084ANN7"/>
<dbReference type="Pfam" id="PF01593">
    <property type="entry name" value="Amino_oxidase"/>
    <property type="match status" value="1"/>
</dbReference>
<dbReference type="Proteomes" id="UP000028045">
    <property type="component" value="Unassembled WGS sequence"/>
</dbReference>
<dbReference type="SUPFAM" id="SSF51905">
    <property type="entry name" value="FAD/NAD(P)-binding domain"/>
    <property type="match status" value="1"/>
</dbReference>
<feature type="transmembrane region" description="Helical" evidence="1">
    <location>
        <begin position="494"/>
        <end position="514"/>
    </location>
</feature>
<dbReference type="Gene3D" id="3.90.660.20">
    <property type="entry name" value="Protoporphyrinogen oxidase, mitochondrial, domain 2"/>
    <property type="match status" value="1"/>
</dbReference>
<dbReference type="GO" id="GO:0016491">
    <property type="term" value="F:oxidoreductase activity"/>
    <property type="evidence" value="ECO:0007669"/>
    <property type="project" value="InterPro"/>
</dbReference>
<gene>
    <name evidence="3" type="ORF">S7711_06867</name>
</gene>